<dbReference type="PANTHER" id="PTHR22929:SF0">
    <property type="entry name" value="TRANSCRIPTION FACTOR TFIIIB COMPONENT B'' HOMOLOG"/>
    <property type="match status" value="1"/>
</dbReference>
<reference evidence="5 6" key="1">
    <citation type="submission" date="2017-07" db="EMBL/GenBank/DDBJ databases">
        <authorList>
            <person name="Talla V."/>
            <person name="Backstrom N."/>
        </authorList>
    </citation>
    <scope>NUCLEOTIDE SEQUENCE [LARGE SCALE GENOMIC DNA]</scope>
</reference>
<feature type="domain" description="Myb-like" evidence="4">
    <location>
        <begin position="463"/>
        <end position="511"/>
    </location>
</feature>
<feature type="region of interest" description="Disordered" evidence="3">
    <location>
        <begin position="227"/>
        <end position="295"/>
    </location>
</feature>
<feature type="region of interest" description="Disordered" evidence="3">
    <location>
        <begin position="114"/>
        <end position="143"/>
    </location>
</feature>
<dbReference type="GO" id="GO:0005634">
    <property type="term" value="C:nucleus"/>
    <property type="evidence" value="ECO:0007669"/>
    <property type="project" value="UniProtKB-SubCell"/>
</dbReference>
<dbReference type="InterPro" id="IPR009057">
    <property type="entry name" value="Homeodomain-like_sf"/>
</dbReference>
<feature type="compositionally biased region" description="Polar residues" evidence="3">
    <location>
        <begin position="56"/>
        <end position="79"/>
    </location>
</feature>
<protein>
    <recommendedName>
        <fullName evidence="4">Myb-like domain-containing protein</fullName>
    </recommendedName>
</protein>
<keyword evidence="6" id="KW-1185">Reference proteome</keyword>
<evidence type="ECO:0000256" key="2">
    <source>
        <dbReference type="SAM" id="Coils"/>
    </source>
</evidence>
<organism evidence="5 6">
    <name type="scientific">Leptidea sinapis</name>
    <dbReference type="NCBI Taxonomy" id="189913"/>
    <lineage>
        <taxon>Eukaryota</taxon>
        <taxon>Metazoa</taxon>
        <taxon>Ecdysozoa</taxon>
        <taxon>Arthropoda</taxon>
        <taxon>Hexapoda</taxon>
        <taxon>Insecta</taxon>
        <taxon>Pterygota</taxon>
        <taxon>Neoptera</taxon>
        <taxon>Endopterygota</taxon>
        <taxon>Lepidoptera</taxon>
        <taxon>Glossata</taxon>
        <taxon>Ditrysia</taxon>
        <taxon>Papilionoidea</taxon>
        <taxon>Pieridae</taxon>
        <taxon>Dismorphiinae</taxon>
        <taxon>Leptidea</taxon>
    </lineage>
</organism>
<dbReference type="InterPro" id="IPR001005">
    <property type="entry name" value="SANT/Myb"/>
</dbReference>
<dbReference type="AlphaFoldDB" id="A0A5E4PK29"/>
<evidence type="ECO:0000313" key="6">
    <source>
        <dbReference type="Proteomes" id="UP000324832"/>
    </source>
</evidence>
<feature type="compositionally biased region" description="Low complexity" evidence="3">
    <location>
        <begin position="731"/>
        <end position="757"/>
    </location>
</feature>
<dbReference type="SUPFAM" id="SSF46689">
    <property type="entry name" value="Homeodomain-like"/>
    <property type="match status" value="1"/>
</dbReference>
<evidence type="ECO:0000256" key="3">
    <source>
        <dbReference type="SAM" id="MobiDB-lite"/>
    </source>
</evidence>
<evidence type="ECO:0000259" key="4">
    <source>
        <dbReference type="SMART" id="SM00717"/>
    </source>
</evidence>
<dbReference type="EMBL" id="FZQP02000002">
    <property type="protein sequence ID" value="VVC86240.1"/>
    <property type="molecule type" value="Genomic_DNA"/>
</dbReference>
<feature type="coiled-coil region" evidence="2">
    <location>
        <begin position="532"/>
        <end position="570"/>
    </location>
</feature>
<feature type="compositionally biased region" description="Polar residues" evidence="3">
    <location>
        <begin position="124"/>
        <end position="143"/>
    </location>
</feature>
<sequence length="770" mass="85771">MSTRRARIKAVTALPPRRKNGGTKNQQQPKEFETKQMKSPRSFAHYDLDIGAISPRSYSNTNKHNNVKPSGTLQSNIFSPSQSIAPSKEVEIGPITSSNKVEIKNVFASPLSRPNLKRTYASPRRQSPHNVSSTSQNQKTPTYYQSGHNKVPQLIHNSALSEVTQNTSVRNKGDYDFQVPSVSESISDDPMDGIIPLQPALSASKPNEALKSQITSENAEVVFDPIVPLPSPSKLRPKLKPVPRLGPRRNSIQGSASESEDDTRRSLFSGGIATPAPSRQRHDSHTTHTSARSQICLRNYPLGALSPSRATEALATTSPNKEKTSYQRCRRTEVNKRLMTMKRRREALNREVLTMYDLIFFNPSNNPIVPNEDEIKAREEAAKDAQRAQLEKEKEKEKEREEVIEIEDSDAAPVPQIKLGADGKIILDENSLLINQTSTAKVSSVVREGGWVPTRGQYKRKPRSRDWNSQETIRFYKALAVIGTDFTLMGPCFPDRTRRELKVKFKKEEKSNGALIDKALASGFVWDGESLSEEFALEREEEKKKAEEAKQKLIEEKEAEKQRMRAAKLQKVRRSRASKALEICSVPGFNRRRKNVITSAKEAIEWAKESRPELLEEKFLSQRQPDSTPDANETDAINTTVNNTTPVQDVATVTKITPTKAPSTVTALDKVPTNIEMGSLIVLTVDDPNCPGKKMLQTYIAHEPGKLKQVALPPHLLNTVIGYMKKDTSKSVASSSSSPHFTSPNSVASAESSSTNTSRKRENSFSITQL</sequence>
<feature type="region of interest" description="Disordered" evidence="3">
    <location>
        <begin position="731"/>
        <end position="770"/>
    </location>
</feature>
<keyword evidence="2" id="KW-0175">Coiled coil</keyword>
<proteinExistence type="predicted"/>
<dbReference type="GO" id="GO:0070898">
    <property type="term" value="P:RNA polymerase III preinitiation complex assembly"/>
    <property type="evidence" value="ECO:0007669"/>
    <property type="project" value="TreeGrafter"/>
</dbReference>
<dbReference type="PANTHER" id="PTHR22929">
    <property type="entry name" value="RNA POLYMERASE III TRANSCRIPTION INITIATION FACTOR B"/>
    <property type="match status" value="1"/>
</dbReference>
<dbReference type="GO" id="GO:0000126">
    <property type="term" value="C:transcription factor TFIIIB complex"/>
    <property type="evidence" value="ECO:0007669"/>
    <property type="project" value="TreeGrafter"/>
</dbReference>
<feature type="region of interest" description="Disordered" evidence="3">
    <location>
        <begin position="1"/>
        <end position="79"/>
    </location>
</feature>
<comment type="subcellular location">
    <subcellularLocation>
        <location evidence="1">Nucleus</location>
    </subcellularLocation>
</comment>
<feature type="region of interest" description="Disordered" evidence="3">
    <location>
        <begin position="379"/>
        <end position="403"/>
    </location>
</feature>
<dbReference type="InterPro" id="IPR039467">
    <property type="entry name" value="TFIIIB_B''_Myb"/>
</dbReference>
<dbReference type="Pfam" id="PF15963">
    <property type="entry name" value="Myb_DNA-bind_7"/>
    <property type="match status" value="1"/>
</dbReference>
<dbReference type="Proteomes" id="UP000324832">
    <property type="component" value="Unassembled WGS sequence"/>
</dbReference>
<gene>
    <name evidence="5" type="ORF">LSINAPIS_LOCUS97</name>
</gene>
<accession>A0A5E4PK29</accession>
<name>A0A5E4PK29_9NEOP</name>
<dbReference type="GO" id="GO:0001156">
    <property type="term" value="F:TFIIIC-class transcription factor complex binding"/>
    <property type="evidence" value="ECO:0007669"/>
    <property type="project" value="TreeGrafter"/>
</dbReference>
<evidence type="ECO:0000313" key="5">
    <source>
        <dbReference type="EMBL" id="VVC86240.1"/>
    </source>
</evidence>
<evidence type="ECO:0000256" key="1">
    <source>
        <dbReference type="ARBA" id="ARBA00004123"/>
    </source>
</evidence>
<dbReference type="SMART" id="SM00717">
    <property type="entry name" value="SANT"/>
    <property type="match status" value="1"/>
</dbReference>